<dbReference type="Pfam" id="PF08495">
    <property type="entry name" value="FIST"/>
    <property type="match status" value="1"/>
</dbReference>
<keyword evidence="3" id="KW-0812">Transmembrane</keyword>
<dbReference type="InterPro" id="IPR016741">
    <property type="entry name" value="UCP018953"/>
</dbReference>
<evidence type="ECO:0000256" key="3">
    <source>
        <dbReference type="ARBA" id="ARBA00022692"/>
    </source>
</evidence>
<keyword evidence="5" id="KW-0472">Membrane</keyword>
<evidence type="ECO:0008006" key="10">
    <source>
        <dbReference type="Google" id="ProtNLM"/>
    </source>
</evidence>
<comment type="caution">
    <text evidence="8">The sequence shown here is derived from an EMBL/GenBank/DDBJ whole genome shotgun (WGS) entry which is preliminary data.</text>
</comment>
<evidence type="ECO:0000313" key="9">
    <source>
        <dbReference type="Proteomes" id="UP000230859"/>
    </source>
</evidence>
<accession>A0A2H0LNK2</accession>
<keyword evidence="4" id="KW-1133">Transmembrane helix</keyword>
<dbReference type="SMART" id="SM01204">
    <property type="entry name" value="FIST_C"/>
    <property type="match status" value="1"/>
</dbReference>
<evidence type="ECO:0000256" key="2">
    <source>
        <dbReference type="ARBA" id="ARBA00022475"/>
    </source>
</evidence>
<name>A0A2H0LNK2_9BACT</name>
<organism evidence="8 9">
    <name type="scientific">Candidatus Abzuiibacterium crystallinum</name>
    <dbReference type="NCBI Taxonomy" id="1974748"/>
    <lineage>
        <taxon>Bacteria</taxon>
        <taxon>Pseudomonadati</taxon>
        <taxon>Candidatus Omnitrophota</taxon>
        <taxon>Candidatus Abzuiibacterium</taxon>
    </lineage>
</organism>
<dbReference type="InterPro" id="IPR013702">
    <property type="entry name" value="FIST_domain_N"/>
</dbReference>
<evidence type="ECO:0000256" key="1">
    <source>
        <dbReference type="ARBA" id="ARBA00004651"/>
    </source>
</evidence>
<protein>
    <recommendedName>
        <fullName evidence="10">Histidine kinase</fullName>
    </recommendedName>
</protein>
<dbReference type="PIRSF" id="PIRSF018953">
    <property type="entry name" value="UCP018953"/>
    <property type="match status" value="1"/>
</dbReference>
<dbReference type="PANTHER" id="PTHR14939">
    <property type="entry name" value="F-BOX ONLY PROTEIN 22"/>
    <property type="match status" value="1"/>
</dbReference>
<dbReference type="GO" id="GO:0005886">
    <property type="term" value="C:plasma membrane"/>
    <property type="evidence" value="ECO:0007669"/>
    <property type="project" value="UniProtKB-SubCell"/>
</dbReference>
<proteinExistence type="predicted"/>
<dbReference type="Pfam" id="PF10442">
    <property type="entry name" value="FIST_C"/>
    <property type="match status" value="1"/>
</dbReference>
<evidence type="ECO:0000313" key="8">
    <source>
        <dbReference type="EMBL" id="PIQ86022.1"/>
    </source>
</evidence>
<evidence type="ECO:0000256" key="5">
    <source>
        <dbReference type="ARBA" id="ARBA00023136"/>
    </source>
</evidence>
<sequence length="392" mass="42954">MGTNIFKAALTLEADPQVAIEAIAHQIKTMLGSRACHLAILFVSEGYPEYRSDSLLQQFRSIVQPEHLIGCNTSGVIGSDHEIEMKPAISVLAMHLPEVKLFPFWLPPEQIEQFNSGEDVIDCLDVYPTDHPKFICLGDPLTTDVRRFLNMFNNAYRQLPVVGGLASANASGIPNWLVLDESLYESGLVGMVMVGDITFETVVSQGCRPIGEPYIITKSEKNILHELAGKPPLQVLRELFVSLPAHDQALMQHALFVGLAMDENRQQLKRGDFLIRNILGADETSGAMSIGEMLDTGQTLQFQLRDKDASEDDLKTLLGNMKNELSDASGALLVSCLGRGAGLFGEPDHDIQMIQALRGPLPVAGFFANGEFGPVNAKNYVHGYTSSLTIFR</sequence>
<feature type="domain" description="FIST" evidence="6">
    <location>
        <begin position="34"/>
        <end position="231"/>
    </location>
</feature>
<feature type="domain" description="FIST C-domain" evidence="7">
    <location>
        <begin position="232"/>
        <end position="375"/>
    </location>
</feature>
<dbReference type="EMBL" id="PCVY01000053">
    <property type="protein sequence ID" value="PIQ86022.1"/>
    <property type="molecule type" value="Genomic_DNA"/>
</dbReference>
<comment type="subcellular location">
    <subcellularLocation>
        <location evidence="1">Cell membrane</location>
        <topology evidence="1">Multi-pass membrane protein</topology>
    </subcellularLocation>
</comment>
<dbReference type="InterPro" id="IPR019494">
    <property type="entry name" value="FIST_C"/>
</dbReference>
<gene>
    <name evidence="8" type="ORF">COV74_06210</name>
</gene>
<evidence type="ECO:0000256" key="4">
    <source>
        <dbReference type="ARBA" id="ARBA00022989"/>
    </source>
</evidence>
<reference evidence="8 9" key="1">
    <citation type="submission" date="2017-09" db="EMBL/GenBank/DDBJ databases">
        <title>Depth-based differentiation of microbial function through sediment-hosted aquifers and enrichment of novel symbionts in the deep terrestrial subsurface.</title>
        <authorList>
            <person name="Probst A.J."/>
            <person name="Ladd B."/>
            <person name="Jarett J.K."/>
            <person name="Geller-Mcgrath D.E."/>
            <person name="Sieber C.M."/>
            <person name="Emerson J.B."/>
            <person name="Anantharaman K."/>
            <person name="Thomas B.C."/>
            <person name="Malmstrom R."/>
            <person name="Stieglmeier M."/>
            <person name="Klingl A."/>
            <person name="Woyke T."/>
            <person name="Ryan C.M."/>
            <person name="Banfield J.F."/>
        </authorList>
    </citation>
    <scope>NUCLEOTIDE SEQUENCE [LARGE SCALE GENOMIC DNA]</scope>
    <source>
        <strain evidence="8">CG11_big_fil_rev_8_21_14_0_20_45_26</strain>
    </source>
</reference>
<evidence type="ECO:0000259" key="7">
    <source>
        <dbReference type="SMART" id="SM01204"/>
    </source>
</evidence>
<dbReference type="AlphaFoldDB" id="A0A2H0LNK2"/>
<keyword evidence="2" id="KW-1003">Cell membrane</keyword>
<dbReference type="Proteomes" id="UP000230859">
    <property type="component" value="Unassembled WGS sequence"/>
</dbReference>
<dbReference type="PANTHER" id="PTHR14939:SF5">
    <property type="entry name" value="F-BOX ONLY PROTEIN 22"/>
    <property type="match status" value="1"/>
</dbReference>
<evidence type="ECO:0000259" key="6">
    <source>
        <dbReference type="SMART" id="SM00897"/>
    </source>
</evidence>
<dbReference type="SMART" id="SM00897">
    <property type="entry name" value="FIST"/>
    <property type="match status" value="1"/>
</dbReference>